<dbReference type="Pfam" id="PF17775">
    <property type="entry name" value="YchJ_M-like"/>
    <property type="match status" value="1"/>
</dbReference>
<dbReference type="Proteomes" id="UP000242258">
    <property type="component" value="Unassembled WGS sequence"/>
</dbReference>
<keyword evidence="3" id="KW-1185">Reference proteome</keyword>
<gene>
    <name evidence="2" type="ORF">BI198_09905</name>
</gene>
<proteinExistence type="predicted"/>
<evidence type="ECO:0000313" key="3">
    <source>
        <dbReference type="Proteomes" id="UP000242258"/>
    </source>
</evidence>
<dbReference type="RefSeq" id="WP_070049408.1">
    <property type="nucleotide sequence ID" value="NZ_CBCSDO010000007.1"/>
</dbReference>
<dbReference type="InterPro" id="IPR048469">
    <property type="entry name" value="YchJ-like_M"/>
</dbReference>
<protein>
    <submittedName>
        <fullName evidence="2">Preprotein translocase subunit SecA</fullName>
    </submittedName>
</protein>
<sequence length="159" mass="18143">MQCYCGSKQTFSQCCQPFIKHVKPVENCEQLMRSRYSAYCLKDAAYIYATNHPSMQADNSLQQITDFANTSHFINLQVFCSKQDNTVGSVQFMVSYLQGNVLVTFTETSRFVFEQNWLYTAGQLIEQPTVKIGRNDLCPCGSKKKFKQCLFHLLSGSLN</sequence>
<accession>A0A1E7Q6N9</accession>
<comment type="caution">
    <text evidence="2">The sequence shown here is derived from an EMBL/GenBank/DDBJ whole genome shotgun (WGS) entry which is preliminary data.</text>
</comment>
<name>A0A1E7Q6N9_9GAMM</name>
<dbReference type="PANTHER" id="PTHR33747:SF1">
    <property type="entry name" value="ADENYLATE CYCLASE-ASSOCIATED CAP C-TERMINAL DOMAIN-CONTAINING PROTEIN"/>
    <property type="match status" value="1"/>
</dbReference>
<reference evidence="3" key="1">
    <citation type="submission" date="2016-09" db="EMBL/GenBank/DDBJ databases">
        <authorList>
            <person name="Wan X."/>
            <person name="Hou S."/>
        </authorList>
    </citation>
    <scope>NUCLEOTIDE SEQUENCE [LARGE SCALE GENOMIC DNA]</scope>
    <source>
        <strain evidence="3">KH87</strain>
    </source>
</reference>
<dbReference type="Pfam" id="PF02810">
    <property type="entry name" value="SEC-C"/>
    <property type="match status" value="1"/>
</dbReference>
<dbReference type="SUPFAM" id="SSF54427">
    <property type="entry name" value="NTF2-like"/>
    <property type="match status" value="1"/>
</dbReference>
<feature type="domain" description="YchJ-like middle NTF2-like" evidence="1">
    <location>
        <begin position="28"/>
        <end position="122"/>
    </location>
</feature>
<dbReference type="InterPro" id="IPR032710">
    <property type="entry name" value="NTF2-like_dom_sf"/>
</dbReference>
<evidence type="ECO:0000259" key="1">
    <source>
        <dbReference type="Pfam" id="PF17775"/>
    </source>
</evidence>
<dbReference type="EMBL" id="MKEK01000001">
    <property type="protein sequence ID" value="OEY69839.1"/>
    <property type="molecule type" value="Genomic_DNA"/>
</dbReference>
<organism evidence="2 3">
    <name type="scientific">Rheinheimera salexigens</name>
    <dbReference type="NCBI Taxonomy" id="1628148"/>
    <lineage>
        <taxon>Bacteria</taxon>
        <taxon>Pseudomonadati</taxon>
        <taxon>Pseudomonadota</taxon>
        <taxon>Gammaproteobacteria</taxon>
        <taxon>Chromatiales</taxon>
        <taxon>Chromatiaceae</taxon>
        <taxon>Rheinheimera</taxon>
    </lineage>
</organism>
<dbReference type="OrthoDB" id="21421at2"/>
<dbReference type="PANTHER" id="PTHR33747">
    <property type="entry name" value="UPF0225 PROTEIN SCO1677"/>
    <property type="match status" value="1"/>
</dbReference>
<dbReference type="InterPro" id="IPR004027">
    <property type="entry name" value="SEC_C_motif"/>
</dbReference>
<dbReference type="STRING" id="1628148.BI198_09905"/>
<evidence type="ECO:0000313" key="2">
    <source>
        <dbReference type="EMBL" id="OEY69839.1"/>
    </source>
</evidence>
<dbReference type="SUPFAM" id="SSF103642">
    <property type="entry name" value="Sec-C motif"/>
    <property type="match status" value="1"/>
</dbReference>
<dbReference type="Gene3D" id="3.10.450.50">
    <property type="match status" value="1"/>
</dbReference>
<dbReference type="AlphaFoldDB" id="A0A1E7Q6N9"/>